<name>A0A4P9X319_9FUNG</name>
<feature type="chain" id="PRO_5020294041" description="Secreted protein" evidence="2">
    <location>
        <begin position="23"/>
        <end position="154"/>
    </location>
</feature>
<reference evidence="4" key="1">
    <citation type="journal article" date="2018" name="Nat. Microbiol.">
        <title>Leveraging single-cell genomics to expand the fungal tree of life.</title>
        <authorList>
            <person name="Ahrendt S.R."/>
            <person name="Quandt C.A."/>
            <person name="Ciobanu D."/>
            <person name="Clum A."/>
            <person name="Salamov A."/>
            <person name="Andreopoulos B."/>
            <person name="Cheng J.F."/>
            <person name="Woyke T."/>
            <person name="Pelin A."/>
            <person name="Henrissat B."/>
            <person name="Reynolds N.K."/>
            <person name="Benny G.L."/>
            <person name="Smith M.E."/>
            <person name="James T.Y."/>
            <person name="Grigoriev I.V."/>
        </authorList>
    </citation>
    <scope>NUCLEOTIDE SEQUENCE [LARGE SCALE GENOMIC DNA]</scope>
    <source>
        <strain evidence="4">ATCC 52028</strain>
    </source>
</reference>
<evidence type="ECO:0000313" key="3">
    <source>
        <dbReference type="EMBL" id="RKO99394.1"/>
    </source>
</evidence>
<evidence type="ECO:0000256" key="2">
    <source>
        <dbReference type="SAM" id="SignalP"/>
    </source>
</evidence>
<dbReference type="EMBL" id="ML014288">
    <property type="protein sequence ID" value="RKO99394.1"/>
    <property type="molecule type" value="Genomic_DNA"/>
</dbReference>
<feature type="signal peptide" evidence="2">
    <location>
        <begin position="1"/>
        <end position="22"/>
    </location>
</feature>
<keyword evidence="4" id="KW-1185">Reference proteome</keyword>
<evidence type="ECO:0000256" key="1">
    <source>
        <dbReference type="SAM" id="MobiDB-lite"/>
    </source>
</evidence>
<organism evidence="3 4">
    <name type="scientific">Caulochytrium protostelioides</name>
    <dbReference type="NCBI Taxonomy" id="1555241"/>
    <lineage>
        <taxon>Eukaryota</taxon>
        <taxon>Fungi</taxon>
        <taxon>Fungi incertae sedis</taxon>
        <taxon>Chytridiomycota</taxon>
        <taxon>Chytridiomycota incertae sedis</taxon>
        <taxon>Chytridiomycetes</taxon>
        <taxon>Caulochytriales</taxon>
        <taxon>Caulochytriaceae</taxon>
        <taxon>Caulochytrium</taxon>
    </lineage>
</organism>
<feature type="compositionally biased region" description="Low complexity" evidence="1">
    <location>
        <begin position="128"/>
        <end position="137"/>
    </location>
</feature>
<sequence length="154" mass="16824">MKIVPGTFVLALLVLCLRPAASSPVKDAHVSRQAWSRISEQRLHYNNGAPRTYDSIRTKVLRNANAPIQNVERLDPGNDGYRNKKPTPPATEMDDALNFPGGKWRKNLRQSSPKPAAERGSTAGKHSAIATAQTAPPPTYAQVARNIKPSHVVL</sequence>
<keyword evidence="2" id="KW-0732">Signal</keyword>
<dbReference type="Proteomes" id="UP000274922">
    <property type="component" value="Unassembled WGS sequence"/>
</dbReference>
<protein>
    <recommendedName>
        <fullName evidence="5">Secreted protein</fullName>
    </recommendedName>
</protein>
<accession>A0A4P9X319</accession>
<dbReference type="AlphaFoldDB" id="A0A4P9X319"/>
<gene>
    <name evidence="3" type="ORF">CXG81DRAFT_20506</name>
</gene>
<feature type="region of interest" description="Disordered" evidence="1">
    <location>
        <begin position="69"/>
        <end position="137"/>
    </location>
</feature>
<evidence type="ECO:0000313" key="4">
    <source>
        <dbReference type="Proteomes" id="UP000274922"/>
    </source>
</evidence>
<evidence type="ECO:0008006" key="5">
    <source>
        <dbReference type="Google" id="ProtNLM"/>
    </source>
</evidence>
<proteinExistence type="predicted"/>